<protein>
    <recommendedName>
        <fullName evidence="2">BCAS3 WD40 domain-containing protein</fullName>
    </recommendedName>
</protein>
<keyword evidence="4" id="KW-1185">Reference proteome</keyword>
<dbReference type="GO" id="GO:0005737">
    <property type="term" value="C:cytoplasm"/>
    <property type="evidence" value="ECO:0007669"/>
    <property type="project" value="TreeGrafter"/>
</dbReference>
<name>A0AAD9IJY8_PROWI</name>
<dbReference type="EMBL" id="JASFZW010000005">
    <property type="protein sequence ID" value="KAK2078035.1"/>
    <property type="molecule type" value="Genomic_DNA"/>
</dbReference>
<dbReference type="SUPFAM" id="SSF50998">
    <property type="entry name" value="Quinoprotein alcohol dehydrogenase-like"/>
    <property type="match status" value="1"/>
</dbReference>
<dbReference type="InterPro" id="IPR045142">
    <property type="entry name" value="BCAS3-like"/>
</dbReference>
<dbReference type="InterPro" id="IPR011047">
    <property type="entry name" value="Quinoprotein_ADH-like_sf"/>
</dbReference>
<proteinExistence type="predicted"/>
<dbReference type="InterPro" id="IPR015943">
    <property type="entry name" value="WD40/YVTN_repeat-like_dom_sf"/>
</dbReference>
<feature type="compositionally biased region" description="Low complexity" evidence="1">
    <location>
        <begin position="500"/>
        <end position="516"/>
    </location>
</feature>
<feature type="domain" description="BCAS3 WD40" evidence="2">
    <location>
        <begin position="50"/>
        <end position="231"/>
    </location>
</feature>
<feature type="region of interest" description="Disordered" evidence="1">
    <location>
        <begin position="489"/>
        <end position="518"/>
    </location>
</feature>
<dbReference type="InterPro" id="IPR048382">
    <property type="entry name" value="BCAS3_WD40"/>
</dbReference>
<dbReference type="GO" id="GO:0006914">
    <property type="term" value="P:autophagy"/>
    <property type="evidence" value="ECO:0007669"/>
    <property type="project" value="InterPro"/>
</dbReference>
<dbReference type="Proteomes" id="UP001255856">
    <property type="component" value="Unassembled WGS sequence"/>
</dbReference>
<evidence type="ECO:0000313" key="3">
    <source>
        <dbReference type="EMBL" id="KAK2078035.1"/>
    </source>
</evidence>
<dbReference type="PANTHER" id="PTHR13268:SF0">
    <property type="entry name" value="BCAS3 MICROTUBULE ASSOCIATED CELL MIGRATION FACTOR"/>
    <property type="match status" value="1"/>
</dbReference>
<gene>
    <name evidence="3" type="ORF">QBZ16_003903</name>
</gene>
<feature type="region of interest" description="Disordered" evidence="1">
    <location>
        <begin position="567"/>
        <end position="605"/>
    </location>
</feature>
<dbReference type="PANTHER" id="PTHR13268">
    <property type="entry name" value="BREAST CARCINOMA AMPLIFIED SEQUENCE 3"/>
    <property type="match status" value="1"/>
</dbReference>
<dbReference type="Gene3D" id="2.130.10.10">
    <property type="entry name" value="YVTN repeat-like/Quinoprotein amine dehydrogenase"/>
    <property type="match status" value="1"/>
</dbReference>
<feature type="domain" description="BCAS3 WD40" evidence="2">
    <location>
        <begin position="333"/>
        <end position="428"/>
    </location>
</feature>
<dbReference type="GO" id="GO:0042594">
    <property type="term" value="P:response to starvation"/>
    <property type="evidence" value="ECO:0007669"/>
    <property type="project" value="TreeGrafter"/>
</dbReference>
<dbReference type="AlphaFoldDB" id="A0AAD9IJY8"/>
<accession>A0AAD9IJY8</accession>
<feature type="region of interest" description="Disordered" evidence="1">
    <location>
        <begin position="239"/>
        <end position="281"/>
    </location>
</feature>
<sequence length="686" mass="68902">MDGYREKARQLAGRSLVVGFSALSTAGSKVARAAAAGVGALTATDKEKITALKFAHLDAAGQCPVLLLAYETGFQVWGLDGPGEPAELLSKRDGHVRLIDLLPAPAPSPARRAACARGALAGTHPLLVLARGGPPADPEGAPAALSVYSMRTHAVVESLALTAPALALATSPTLLVVSLPGQLAAYDARTLEQRFTCLVYSPGAQALPPPDDGRAQTAPCALGDAWLAYPSPQAVPKVLGGVAKPRGPSKGARGPSDAQEAVLSASAPATPRVGPGSTASRARDLVQRGGASLASAGSYGLQYLSDQVSAWRGRGTAGVGGPGRSTAAGEVAGTVLVRDVSTRRVIALWRAHSSALAALAFDASGVVLATASVGGRSASSPAPARVDCLAVLHRGVTPAVIQALRFSCDGAWLAAVSGRGTAHVFCVRGGAAAGAPPPVATAEDEGAAAGGAAAADAGGPATVRAYGRARRPGLLRGGGVVAAASGAKRALRRGGDGPAHGDAAGAPKPGRGAGPHADGGDGVLPCAVVWCSSQAAPAGQPAPPATLLAAAADGLFMAFDVASGRSNAQLDVEDEDEDDASASSGRREAVLAAPPAAPPSPTVTLQDSARWEVGRRYGWHEREEELSSLPGSPATVEVVGSDESERLAVAEQQRWLVESQSVWDYWHEAPLACHSNVTFVPDAGVA</sequence>
<evidence type="ECO:0000256" key="1">
    <source>
        <dbReference type="SAM" id="MobiDB-lite"/>
    </source>
</evidence>
<organism evidence="3 4">
    <name type="scientific">Prototheca wickerhamii</name>
    <dbReference type="NCBI Taxonomy" id="3111"/>
    <lineage>
        <taxon>Eukaryota</taxon>
        <taxon>Viridiplantae</taxon>
        <taxon>Chlorophyta</taxon>
        <taxon>core chlorophytes</taxon>
        <taxon>Trebouxiophyceae</taxon>
        <taxon>Chlorellales</taxon>
        <taxon>Chlorellaceae</taxon>
        <taxon>Prototheca</taxon>
    </lineage>
</organism>
<feature type="compositionally biased region" description="Acidic residues" evidence="1">
    <location>
        <begin position="571"/>
        <end position="580"/>
    </location>
</feature>
<dbReference type="Pfam" id="PF21034">
    <property type="entry name" value="BCAS3_WD40"/>
    <property type="match status" value="2"/>
</dbReference>
<reference evidence="3" key="1">
    <citation type="submission" date="2021-01" db="EMBL/GenBank/DDBJ databases">
        <authorList>
            <person name="Eckstrom K.M.E."/>
        </authorList>
    </citation>
    <scope>NUCLEOTIDE SEQUENCE</scope>
    <source>
        <strain evidence="3">UVCC 0001</strain>
    </source>
</reference>
<evidence type="ECO:0000259" key="2">
    <source>
        <dbReference type="Pfam" id="PF21034"/>
    </source>
</evidence>
<evidence type="ECO:0000313" key="4">
    <source>
        <dbReference type="Proteomes" id="UP001255856"/>
    </source>
</evidence>
<comment type="caution">
    <text evidence="3">The sequence shown here is derived from an EMBL/GenBank/DDBJ whole genome shotgun (WGS) entry which is preliminary data.</text>
</comment>